<gene>
    <name evidence="4" type="ORF">J0B03_07380</name>
</gene>
<sequence>MGYKKSRNTKEKIINACRRLFYENGYINTRYEDLSEATGLSPGVIHYHFQSKKNMAGIIYDEFLTSNKALVNQLLEEEYELQIRTAVEIRSYMNLLLSDDKFKRFYLEICQDRVIVDLFRETGVYFYQLHRDEYNLDISDGMIAMINITSAAAETELIMNYFKGDRAYSFEDIVEFNIRLNYELMAIDYEKINEIVEMSRYIYDTLQVRFKDHFELDIQVVGQGGE</sequence>
<dbReference type="KEGG" id="alka:J0B03_07380"/>
<dbReference type="InterPro" id="IPR009057">
    <property type="entry name" value="Homeodomain-like_sf"/>
</dbReference>
<keyword evidence="1 2" id="KW-0238">DNA-binding</keyword>
<organism evidence="4 5">
    <name type="scientific">Alkalibacter rhizosphaerae</name>
    <dbReference type="NCBI Taxonomy" id="2815577"/>
    <lineage>
        <taxon>Bacteria</taxon>
        <taxon>Bacillati</taxon>
        <taxon>Bacillota</taxon>
        <taxon>Clostridia</taxon>
        <taxon>Eubacteriales</taxon>
        <taxon>Eubacteriaceae</taxon>
        <taxon>Alkalibacter</taxon>
    </lineage>
</organism>
<dbReference type="Gene3D" id="1.10.357.10">
    <property type="entry name" value="Tetracycline Repressor, domain 2"/>
    <property type="match status" value="1"/>
</dbReference>
<evidence type="ECO:0000256" key="2">
    <source>
        <dbReference type="PROSITE-ProRule" id="PRU00335"/>
    </source>
</evidence>
<evidence type="ECO:0000313" key="4">
    <source>
        <dbReference type="EMBL" id="QSX07655.1"/>
    </source>
</evidence>
<dbReference type="InterPro" id="IPR001647">
    <property type="entry name" value="HTH_TetR"/>
</dbReference>
<dbReference type="EMBL" id="CP071444">
    <property type="protein sequence ID" value="QSX07655.1"/>
    <property type="molecule type" value="Genomic_DNA"/>
</dbReference>
<feature type="DNA-binding region" description="H-T-H motif" evidence="2">
    <location>
        <begin position="30"/>
        <end position="49"/>
    </location>
</feature>
<dbReference type="SUPFAM" id="SSF46689">
    <property type="entry name" value="Homeodomain-like"/>
    <property type="match status" value="1"/>
</dbReference>
<dbReference type="RefSeq" id="WP_207298997.1">
    <property type="nucleotide sequence ID" value="NZ_CP071444.1"/>
</dbReference>
<accession>A0A974XFH2</accession>
<evidence type="ECO:0000256" key="1">
    <source>
        <dbReference type="ARBA" id="ARBA00023125"/>
    </source>
</evidence>
<evidence type="ECO:0000313" key="5">
    <source>
        <dbReference type="Proteomes" id="UP000663499"/>
    </source>
</evidence>
<dbReference type="Proteomes" id="UP000663499">
    <property type="component" value="Chromosome"/>
</dbReference>
<keyword evidence="5" id="KW-1185">Reference proteome</keyword>
<dbReference type="Pfam" id="PF00440">
    <property type="entry name" value="TetR_N"/>
    <property type="match status" value="1"/>
</dbReference>
<feature type="domain" description="HTH tetR-type" evidence="3">
    <location>
        <begin position="7"/>
        <end position="67"/>
    </location>
</feature>
<protein>
    <submittedName>
        <fullName evidence="4">TetR/AcrR family transcriptional regulator</fullName>
    </submittedName>
</protein>
<proteinExistence type="predicted"/>
<dbReference type="GO" id="GO:0003677">
    <property type="term" value="F:DNA binding"/>
    <property type="evidence" value="ECO:0007669"/>
    <property type="project" value="UniProtKB-UniRule"/>
</dbReference>
<dbReference type="PROSITE" id="PS50977">
    <property type="entry name" value="HTH_TETR_2"/>
    <property type="match status" value="1"/>
</dbReference>
<evidence type="ECO:0000259" key="3">
    <source>
        <dbReference type="PROSITE" id="PS50977"/>
    </source>
</evidence>
<reference evidence="4" key="1">
    <citation type="submission" date="2021-03" db="EMBL/GenBank/DDBJ databases">
        <title>Alkalibacter marinus sp. nov., isolated from tidal flat sediment.</title>
        <authorList>
            <person name="Namirimu T."/>
            <person name="Yang J.-A."/>
            <person name="Yang S.-H."/>
            <person name="Kim Y.-J."/>
            <person name="Kwon K.K."/>
        </authorList>
    </citation>
    <scope>NUCLEOTIDE SEQUENCE</scope>
    <source>
        <strain evidence="4">ES005</strain>
    </source>
</reference>
<dbReference type="PRINTS" id="PR00455">
    <property type="entry name" value="HTHTETR"/>
</dbReference>
<name>A0A974XFH2_9FIRM</name>
<dbReference type="AlphaFoldDB" id="A0A974XFH2"/>